<dbReference type="AlphaFoldDB" id="A0A818L503"/>
<name>A0A818L503_9BILA</name>
<evidence type="ECO:0000313" key="1">
    <source>
        <dbReference type="EMBL" id="CAF3566710.1"/>
    </source>
</evidence>
<comment type="caution">
    <text evidence="1">The sequence shown here is derived from an EMBL/GenBank/DDBJ whole genome shotgun (WGS) entry which is preliminary data.</text>
</comment>
<evidence type="ECO:0000313" key="2">
    <source>
        <dbReference type="Proteomes" id="UP000663869"/>
    </source>
</evidence>
<gene>
    <name evidence="1" type="ORF">FME351_LOCUS20238</name>
</gene>
<reference evidence="1" key="1">
    <citation type="submission" date="2021-02" db="EMBL/GenBank/DDBJ databases">
        <authorList>
            <person name="Nowell W R."/>
        </authorList>
    </citation>
    <scope>NUCLEOTIDE SEQUENCE</scope>
</reference>
<proteinExistence type="predicted"/>
<accession>A0A818L503</accession>
<dbReference type="EMBL" id="CAJNYU010002599">
    <property type="protein sequence ID" value="CAF3566710.1"/>
    <property type="molecule type" value="Genomic_DNA"/>
</dbReference>
<protein>
    <submittedName>
        <fullName evidence="1">Uncharacterized protein</fullName>
    </submittedName>
</protein>
<dbReference type="Proteomes" id="UP000663869">
    <property type="component" value="Unassembled WGS sequence"/>
</dbReference>
<organism evidence="1 2">
    <name type="scientific">Rotaria socialis</name>
    <dbReference type="NCBI Taxonomy" id="392032"/>
    <lineage>
        <taxon>Eukaryota</taxon>
        <taxon>Metazoa</taxon>
        <taxon>Spiralia</taxon>
        <taxon>Gnathifera</taxon>
        <taxon>Rotifera</taxon>
        <taxon>Eurotatoria</taxon>
        <taxon>Bdelloidea</taxon>
        <taxon>Philodinida</taxon>
        <taxon>Philodinidae</taxon>
        <taxon>Rotaria</taxon>
    </lineage>
</organism>
<sequence>MAYIQNQQYQQNAGLPEINLNEYSGRNVDDVVNELEALGYHTQIFDASLLVRAQPLPQVPNEETLHIYVNKDRNTVQQITRKY</sequence>